<evidence type="ECO:0000313" key="11">
    <source>
        <dbReference type="Proteomes" id="UP000683575"/>
    </source>
</evidence>
<feature type="transmembrane region" description="Helical" evidence="8">
    <location>
        <begin position="108"/>
        <end position="131"/>
    </location>
</feature>
<evidence type="ECO:0000256" key="2">
    <source>
        <dbReference type="ARBA" id="ARBA00012438"/>
    </source>
</evidence>
<dbReference type="GO" id="GO:0004673">
    <property type="term" value="F:protein histidine kinase activity"/>
    <property type="evidence" value="ECO:0007669"/>
    <property type="project" value="UniProtKB-EC"/>
</dbReference>
<feature type="domain" description="Histidine kinase" evidence="9">
    <location>
        <begin position="167"/>
        <end position="343"/>
    </location>
</feature>
<dbReference type="AlphaFoldDB" id="A0A975Y0Z2"/>
<dbReference type="KEGG" id="nps:KRR39_03865"/>
<keyword evidence="3" id="KW-0597">Phosphoprotein</keyword>
<keyword evidence="6" id="KW-0902">Two-component regulatory system</keyword>
<evidence type="ECO:0000256" key="6">
    <source>
        <dbReference type="ARBA" id="ARBA00023012"/>
    </source>
</evidence>
<keyword evidence="8" id="KW-0472">Membrane</keyword>
<protein>
    <recommendedName>
        <fullName evidence="2">histidine kinase</fullName>
        <ecNumber evidence="2">2.7.13.3</ecNumber>
    </recommendedName>
</protein>
<keyword evidence="11" id="KW-1185">Reference proteome</keyword>
<accession>A0A975Y0Z2</accession>
<gene>
    <name evidence="10" type="ORF">KRR39_03865</name>
</gene>
<evidence type="ECO:0000313" key="10">
    <source>
        <dbReference type="EMBL" id="QWZ08978.1"/>
    </source>
</evidence>
<keyword evidence="8" id="KW-0812">Transmembrane</keyword>
<evidence type="ECO:0000256" key="5">
    <source>
        <dbReference type="ARBA" id="ARBA00022777"/>
    </source>
</evidence>
<dbReference type="InterPro" id="IPR003594">
    <property type="entry name" value="HATPase_dom"/>
</dbReference>
<evidence type="ECO:0000256" key="3">
    <source>
        <dbReference type="ARBA" id="ARBA00022553"/>
    </source>
</evidence>
<dbReference type="EC" id="2.7.13.3" evidence="2"/>
<dbReference type="PANTHER" id="PTHR44936:SF9">
    <property type="entry name" value="SENSOR PROTEIN CREC"/>
    <property type="match status" value="1"/>
</dbReference>
<evidence type="ECO:0000256" key="1">
    <source>
        <dbReference type="ARBA" id="ARBA00000085"/>
    </source>
</evidence>
<dbReference type="InterPro" id="IPR050980">
    <property type="entry name" value="2C_sensor_his_kinase"/>
</dbReference>
<dbReference type="RefSeq" id="WP_216940824.1">
    <property type="nucleotide sequence ID" value="NZ_CP077062.1"/>
</dbReference>
<evidence type="ECO:0000256" key="4">
    <source>
        <dbReference type="ARBA" id="ARBA00022679"/>
    </source>
</evidence>
<comment type="catalytic activity">
    <reaction evidence="1">
        <text>ATP + protein L-histidine = ADP + protein N-phospho-L-histidine.</text>
        <dbReference type="EC" id="2.7.13.3"/>
    </reaction>
</comment>
<dbReference type="CDD" id="cd00075">
    <property type="entry name" value="HATPase"/>
    <property type="match status" value="1"/>
</dbReference>
<feature type="region of interest" description="Disordered" evidence="7">
    <location>
        <begin position="322"/>
        <end position="343"/>
    </location>
</feature>
<dbReference type="GO" id="GO:0000160">
    <property type="term" value="P:phosphorelay signal transduction system"/>
    <property type="evidence" value="ECO:0007669"/>
    <property type="project" value="UniProtKB-KW"/>
</dbReference>
<sequence length="343" mass="36008">MTLVLRALTRATEHTGPQPLRVLLRAACLVLGVSAGLAAAQLTAPEMLSGTDAAYVLIAGLLACGWFGLGLLAARRSQEWVWAGRLAPLLAAVGVAELLRSFDASASGVWTLAALSLCVCAAALSAHSAMLDLDQAMTDERSHVDVLAEALQRAHTRASGHEEWREEMTHDACNALAGLRGALQTLERYDGRLDESTAGRLRTAAIAEIRHLEHLIVAPEEEGTRDFDVVEVVAAVVETRRALGTRIQVWGGIDGHTHGRPDDLATALQNLLVNAEVHAPGSPVVVHVSRGPSGVEIVVSDSGPGLSADEVAWAFERGDARVLEPGLGTGSPPRAAGDAEAGR</sequence>
<dbReference type="Proteomes" id="UP000683575">
    <property type="component" value="Chromosome"/>
</dbReference>
<organism evidence="10 11">
    <name type="scientific">Nocardioides panacis</name>
    <dbReference type="NCBI Taxonomy" id="2849501"/>
    <lineage>
        <taxon>Bacteria</taxon>
        <taxon>Bacillati</taxon>
        <taxon>Actinomycetota</taxon>
        <taxon>Actinomycetes</taxon>
        <taxon>Propionibacteriales</taxon>
        <taxon>Nocardioidaceae</taxon>
        <taxon>Nocardioides</taxon>
    </lineage>
</organism>
<feature type="transmembrane region" description="Helical" evidence="8">
    <location>
        <begin position="86"/>
        <end position="102"/>
    </location>
</feature>
<evidence type="ECO:0000256" key="8">
    <source>
        <dbReference type="SAM" id="Phobius"/>
    </source>
</evidence>
<name>A0A975Y0Z2_9ACTN</name>
<feature type="transmembrane region" description="Helical" evidence="8">
    <location>
        <begin position="54"/>
        <end position="74"/>
    </location>
</feature>
<reference evidence="10" key="1">
    <citation type="submission" date="2021-06" db="EMBL/GenBank/DDBJ databases">
        <title>Complete genome sequence of Nocardioides sp. G188.</title>
        <authorList>
            <person name="Im W.-T."/>
        </authorList>
    </citation>
    <scope>NUCLEOTIDE SEQUENCE</scope>
    <source>
        <strain evidence="10">G188</strain>
    </source>
</reference>
<dbReference type="InterPro" id="IPR005467">
    <property type="entry name" value="His_kinase_dom"/>
</dbReference>
<dbReference type="EMBL" id="CP077062">
    <property type="protein sequence ID" value="QWZ08978.1"/>
    <property type="molecule type" value="Genomic_DNA"/>
</dbReference>
<dbReference type="Pfam" id="PF02518">
    <property type="entry name" value="HATPase_c"/>
    <property type="match status" value="1"/>
</dbReference>
<evidence type="ECO:0000256" key="7">
    <source>
        <dbReference type="SAM" id="MobiDB-lite"/>
    </source>
</evidence>
<keyword evidence="5" id="KW-0418">Kinase</keyword>
<dbReference type="PANTHER" id="PTHR44936">
    <property type="entry name" value="SENSOR PROTEIN CREC"/>
    <property type="match status" value="1"/>
</dbReference>
<proteinExistence type="predicted"/>
<keyword evidence="4" id="KW-0808">Transferase</keyword>
<dbReference type="PROSITE" id="PS50109">
    <property type="entry name" value="HIS_KIN"/>
    <property type="match status" value="1"/>
</dbReference>
<feature type="transmembrane region" description="Helical" evidence="8">
    <location>
        <begin position="22"/>
        <end position="42"/>
    </location>
</feature>
<keyword evidence="8" id="KW-1133">Transmembrane helix</keyword>
<evidence type="ECO:0000259" key="9">
    <source>
        <dbReference type="PROSITE" id="PS50109"/>
    </source>
</evidence>